<dbReference type="Gene3D" id="1.10.246.80">
    <property type="match status" value="1"/>
</dbReference>
<dbReference type="PANTHER" id="PTHR46173:SF1">
    <property type="entry name" value="CCA TRNA NUCLEOTIDYLTRANSFERASE 1, MITOCHONDRIAL"/>
    <property type="match status" value="1"/>
</dbReference>
<evidence type="ECO:0000256" key="3">
    <source>
        <dbReference type="ARBA" id="ARBA00022694"/>
    </source>
</evidence>
<dbReference type="AlphaFoldDB" id="A0A841RG86"/>
<evidence type="ECO:0000256" key="7">
    <source>
        <dbReference type="ARBA" id="ARBA00022800"/>
    </source>
</evidence>
<keyword evidence="10 11" id="KW-0694">RNA-binding</keyword>
<feature type="domain" description="Poly A polymerase head" evidence="12">
    <location>
        <begin position="23"/>
        <end position="143"/>
    </location>
</feature>
<keyword evidence="9 11" id="KW-0460">Magnesium</keyword>
<dbReference type="GO" id="GO:0000287">
    <property type="term" value="F:magnesium ion binding"/>
    <property type="evidence" value="ECO:0007669"/>
    <property type="project" value="UniProtKB-UniRule"/>
</dbReference>
<dbReference type="PANTHER" id="PTHR46173">
    <property type="entry name" value="CCA TRNA NUCLEOTIDYLTRANSFERASE 1, MITOCHONDRIAL"/>
    <property type="match status" value="1"/>
</dbReference>
<dbReference type="SUPFAM" id="SSF81301">
    <property type="entry name" value="Nucleotidyltransferase"/>
    <property type="match status" value="1"/>
</dbReference>
<evidence type="ECO:0000259" key="13">
    <source>
        <dbReference type="Pfam" id="PF12627"/>
    </source>
</evidence>
<evidence type="ECO:0000256" key="11">
    <source>
        <dbReference type="HAMAP-Rule" id="MF_01263"/>
    </source>
</evidence>
<reference evidence="15 16" key="1">
    <citation type="submission" date="2020-08" db="EMBL/GenBank/DDBJ databases">
        <title>Genomic Encyclopedia of Type Strains, Phase IV (KMG-IV): sequencing the most valuable type-strain genomes for metagenomic binning, comparative biology and taxonomic classification.</title>
        <authorList>
            <person name="Goeker M."/>
        </authorList>
    </citation>
    <scope>NUCLEOTIDE SEQUENCE [LARGE SCALE GENOMIC DNA]</scope>
    <source>
        <strain evidence="15 16">DSM 11805</strain>
    </source>
</reference>
<feature type="binding site" evidence="11">
    <location>
        <position position="112"/>
    </location>
    <ligand>
        <name>CTP</name>
        <dbReference type="ChEBI" id="CHEBI:37563"/>
    </ligand>
</feature>
<evidence type="ECO:0000259" key="12">
    <source>
        <dbReference type="Pfam" id="PF01743"/>
    </source>
</evidence>
<dbReference type="Proteomes" id="UP000572212">
    <property type="component" value="Unassembled WGS sequence"/>
</dbReference>
<dbReference type="GO" id="GO:0000049">
    <property type="term" value="F:tRNA binding"/>
    <property type="evidence" value="ECO:0007669"/>
    <property type="project" value="UniProtKB-UniRule"/>
</dbReference>
<feature type="binding site" evidence="11">
    <location>
        <position position="158"/>
    </location>
    <ligand>
        <name>CTP</name>
        <dbReference type="ChEBI" id="CHEBI:37563"/>
    </ligand>
</feature>
<feature type="binding site" evidence="11">
    <location>
        <position position="161"/>
    </location>
    <ligand>
        <name>CTP</name>
        <dbReference type="ChEBI" id="CHEBI:37563"/>
    </ligand>
</feature>
<evidence type="ECO:0000256" key="6">
    <source>
        <dbReference type="ARBA" id="ARBA00022741"/>
    </source>
</evidence>
<dbReference type="GO" id="GO:0042245">
    <property type="term" value="P:RNA repair"/>
    <property type="evidence" value="ECO:0007669"/>
    <property type="project" value="UniProtKB-KW"/>
</dbReference>
<dbReference type="Gene3D" id="1.10.3090.10">
    <property type="entry name" value="cca-adding enzyme, domain 2"/>
    <property type="match status" value="1"/>
</dbReference>
<keyword evidence="4 11" id="KW-0548">Nucleotidyltransferase</keyword>
<keyword evidence="2 11" id="KW-0808">Transferase</keyword>
<dbReference type="InterPro" id="IPR043519">
    <property type="entry name" value="NT_sf"/>
</dbReference>
<comment type="similarity">
    <text evidence="11">Belongs to the tRNA nucleotidyltransferase/poly(A) polymerase family. Bacterial CCA-adding enzyme type 3 subfamily.</text>
</comment>
<dbReference type="GO" id="GO:0005524">
    <property type="term" value="F:ATP binding"/>
    <property type="evidence" value="ECO:0007669"/>
    <property type="project" value="UniProtKB-UniRule"/>
</dbReference>
<keyword evidence="5 11" id="KW-0479">Metal-binding</keyword>
<dbReference type="Pfam" id="PF12627">
    <property type="entry name" value="PolyA_pol_RNAbd"/>
    <property type="match status" value="1"/>
</dbReference>
<evidence type="ECO:0000256" key="4">
    <source>
        <dbReference type="ARBA" id="ARBA00022695"/>
    </source>
</evidence>
<keyword evidence="15" id="KW-0378">Hydrolase</keyword>
<comment type="cofactor">
    <cofactor evidence="1 11">
        <name>Mg(2+)</name>
        <dbReference type="ChEBI" id="CHEBI:18420"/>
    </cofactor>
</comment>
<keyword evidence="3 11" id="KW-0819">tRNA processing</keyword>
<feature type="binding site" evidence="11">
    <location>
        <position position="28"/>
    </location>
    <ligand>
        <name>ATP</name>
        <dbReference type="ChEBI" id="CHEBI:30616"/>
    </ligand>
</feature>
<proteinExistence type="inferred from homology"/>
<evidence type="ECO:0000259" key="14">
    <source>
        <dbReference type="Pfam" id="PF13735"/>
    </source>
</evidence>
<dbReference type="EC" id="2.7.7.72" evidence="11"/>
<gene>
    <name evidence="11" type="primary">cca</name>
    <name evidence="15" type="ORF">GGQ92_000398</name>
</gene>
<dbReference type="Pfam" id="PF13735">
    <property type="entry name" value="tRNA_NucTran2_2"/>
    <property type="match status" value="1"/>
</dbReference>
<evidence type="ECO:0000313" key="15">
    <source>
        <dbReference type="EMBL" id="MBB6511631.1"/>
    </source>
</evidence>
<dbReference type="GO" id="GO:0016787">
    <property type="term" value="F:hydrolase activity"/>
    <property type="evidence" value="ECO:0007669"/>
    <property type="project" value="UniProtKB-KW"/>
</dbReference>
<keyword evidence="7 11" id="KW-0692">RNA repair</keyword>
<name>A0A841RG86_9BACI</name>
<feature type="binding site" evidence="11">
    <location>
        <position position="112"/>
    </location>
    <ligand>
        <name>ATP</name>
        <dbReference type="ChEBI" id="CHEBI:30616"/>
    </ligand>
</feature>
<dbReference type="RefSeq" id="WP_184244033.1">
    <property type="nucleotide sequence ID" value="NZ_BAAACU010000022.1"/>
</dbReference>
<dbReference type="InterPro" id="IPR002646">
    <property type="entry name" value="PolA_pol_head_dom"/>
</dbReference>
<dbReference type="EMBL" id="JACHON010000001">
    <property type="protein sequence ID" value="MBB6511631.1"/>
    <property type="molecule type" value="Genomic_DNA"/>
</dbReference>
<dbReference type="Gene3D" id="3.30.460.10">
    <property type="entry name" value="Beta Polymerase, domain 2"/>
    <property type="match status" value="1"/>
</dbReference>
<dbReference type="InterPro" id="IPR032810">
    <property type="entry name" value="CCA-adding_enz_C"/>
</dbReference>
<dbReference type="Pfam" id="PF01743">
    <property type="entry name" value="PolyA_pol"/>
    <property type="match status" value="1"/>
</dbReference>
<evidence type="ECO:0000256" key="1">
    <source>
        <dbReference type="ARBA" id="ARBA00001946"/>
    </source>
</evidence>
<dbReference type="GO" id="GO:0004810">
    <property type="term" value="F:CCA tRNA nucleotidyltransferase activity"/>
    <property type="evidence" value="ECO:0007669"/>
    <property type="project" value="UniProtKB-UniRule"/>
</dbReference>
<feature type="binding site" evidence="11">
    <location>
        <position position="164"/>
    </location>
    <ligand>
        <name>CTP</name>
        <dbReference type="ChEBI" id="CHEBI:37563"/>
    </ligand>
</feature>
<dbReference type="InterPro" id="IPR023068">
    <property type="entry name" value="CCA-adding_enz_firmicutes"/>
</dbReference>
<sequence>MIESSFKKAGKIIEKIEKAGFEAFIVGGAVRDKLLNRAVHDIDIATSALPNDIIRIFPKTFPTGIEHGTVLVRYEQESFEITTFRTEKGYSDYRRPDEVQFVTSLREDLARRDFTINAMAFTKDQRLIDPFNGKSDLARGIIRTVGEASQRFKEDGLRMMRAIRFSAQLNFHIDESTLIAIKQHAYLLKKISVERLADEWGKLIVANGMRQALHSIENTKLSEFLPIFKEHNNLLALLLNQKEPFISLEECISYIHLSCPSVTISDWIREWKLSNRIKQDTKHLVVIYHQYDREKLKWIAYQLSPHLIQSFSSLIRRMGYLQKVDFYELQESLPIRNRRGLVINGTDLIQLFPNKRPGAWLEEMLVLIEKQVVLGKLKNEKKVIGEWLIKWHQNVTS</sequence>
<feature type="binding site" evidence="11">
    <location>
        <position position="28"/>
    </location>
    <ligand>
        <name>CTP</name>
        <dbReference type="ChEBI" id="CHEBI:37563"/>
    </ligand>
</feature>
<dbReference type="CDD" id="cd05398">
    <property type="entry name" value="NT_ClassII-CCAase"/>
    <property type="match status" value="1"/>
</dbReference>
<dbReference type="InterPro" id="IPR050264">
    <property type="entry name" value="Bact_CCA-adding_enz_type3_sf"/>
</dbReference>
<comment type="miscellaneous">
    <text evidence="11">A single active site specifically recognizes both ATP and CTP and is responsible for their addition.</text>
</comment>
<dbReference type="NCBIfam" id="NF009814">
    <property type="entry name" value="PRK13299.1"/>
    <property type="match status" value="1"/>
</dbReference>
<comment type="function">
    <text evidence="11">Catalyzes the addition and repair of the essential 3'-terminal CCA sequence in tRNAs without using a nucleic acid template. Adds these three nucleotides in the order of C, C, and A to the tRNA nucleotide-73, using CTP and ATP as substrates and producing inorganic pyrophosphate. tRNA 3'-terminal CCA addition is required both for tRNA processing and repair. Also involved in tRNA surveillance by mediating tandem CCA addition to generate a CCACCA at the 3' terminus of unstable tRNAs. While stable tRNAs receive only 3'-terminal CCA, unstable tRNAs are marked with CCACCA and rapidly degraded.</text>
</comment>
<feature type="binding site" evidence="11">
    <location>
        <position position="41"/>
    </location>
    <ligand>
        <name>Mg(2+)</name>
        <dbReference type="ChEBI" id="CHEBI:18420"/>
    </ligand>
</feature>
<evidence type="ECO:0000313" key="16">
    <source>
        <dbReference type="Proteomes" id="UP000572212"/>
    </source>
</evidence>
<dbReference type="SUPFAM" id="SSF81891">
    <property type="entry name" value="Poly A polymerase C-terminal region-like"/>
    <property type="match status" value="1"/>
</dbReference>
<comment type="caution">
    <text evidence="15">The sequence shown here is derived from an EMBL/GenBank/DDBJ whole genome shotgun (WGS) entry which is preliminary data.</text>
</comment>
<keyword evidence="8 11" id="KW-0067">ATP-binding</keyword>
<evidence type="ECO:0000256" key="8">
    <source>
        <dbReference type="ARBA" id="ARBA00022840"/>
    </source>
</evidence>
<feature type="domain" description="tRNA nucleotidyltransferase/poly(A) polymerase RNA and SrmB- binding" evidence="13">
    <location>
        <begin position="170"/>
        <end position="228"/>
    </location>
</feature>
<evidence type="ECO:0000256" key="10">
    <source>
        <dbReference type="ARBA" id="ARBA00022884"/>
    </source>
</evidence>
<keyword evidence="16" id="KW-1185">Reference proteome</keyword>
<feature type="binding site" evidence="11">
    <location>
        <position position="161"/>
    </location>
    <ligand>
        <name>ATP</name>
        <dbReference type="ChEBI" id="CHEBI:30616"/>
    </ligand>
</feature>
<accession>A0A841RG86</accession>
<dbReference type="HAMAP" id="MF_01263">
    <property type="entry name" value="CCA_bact_type3"/>
    <property type="match status" value="1"/>
</dbReference>
<comment type="catalytic activity">
    <reaction evidence="11">
        <text>a tRNA with a 3' CCA end + 2 CTP + ATP = a tRNA with a 3' CCACCA end + 3 diphosphate</text>
        <dbReference type="Rhea" id="RHEA:76235"/>
        <dbReference type="Rhea" id="RHEA-COMP:10468"/>
        <dbReference type="Rhea" id="RHEA-COMP:18655"/>
        <dbReference type="ChEBI" id="CHEBI:30616"/>
        <dbReference type="ChEBI" id="CHEBI:33019"/>
        <dbReference type="ChEBI" id="CHEBI:37563"/>
        <dbReference type="ChEBI" id="CHEBI:83071"/>
        <dbReference type="ChEBI" id="CHEBI:195187"/>
    </reaction>
</comment>
<comment type="subunit">
    <text evidence="11">Homodimer.</text>
</comment>
<dbReference type="GO" id="GO:0001680">
    <property type="term" value="P:tRNA 3'-terminal CCA addition"/>
    <property type="evidence" value="ECO:0007669"/>
    <property type="project" value="UniProtKB-UniRule"/>
</dbReference>
<keyword evidence="6 11" id="KW-0547">Nucleotide-binding</keyword>
<feature type="binding site" evidence="11">
    <location>
        <position position="155"/>
    </location>
    <ligand>
        <name>ATP</name>
        <dbReference type="ChEBI" id="CHEBI:30616"/>
    </ligand>
</feature>
<evidence type="ECO:0000256" key="2">
    <source>
        <dbReference type="ARBA" id="ARBA00022679"/>
    </source>
</evidence>
<feature type="binding site" evidence="11">
    <location>
        <position position="164"/>
    </location>
    <ligand>
        <name>ATP</name>
        <dbReference type="ChEBI" id="CHEBI:30616"/>
    </ligand>
</feature>
<feature type="binding site" evidence="11">
    <location>
        <position position="43"/>
    </location>
    <ligand>
        <name>Mg(2+)</name>
        <dbReference type="ChEBI" id="CHEBI:18420"/>
    </ligand>
</feature>
<comment type="catalytic activity">
    <reaction evidence="11">
        <text>a tRNA precursor + 2 CTP + ATP = a tRNA with a 3' CCA end + 3 diphosphate</text>
        <dbReference type="Rhea" id="RHEA:14433"/>
        <dbReference type="Rhea" id="RHEA-COMP:10465"/>
        <dbReference type="Rhea" id="RHEA-COMP:10468"/>
        <dbReference type="ChEBI" id="CHEBI:30616"/>
        <dbReference type="ChEBI" id="CHEBI:33019"/>
        <dbReference type="ChEBI" id="CHEBI:37563"/>
        <dbReference type="ChEBI" id="CHEBI:74896"/>
        <dbReference type="ChEBI" id="CHEBI:83071"/>
        <dbReference type="EC" id="2.7.7.72"/>
    </reaction>
</comment>
<evidence type="ECO:0000256" key="9">
    <source>
        <dbReference type="ARBA" id="ARBA00022842"/>
    </source>
</evidence>
<feature type="binding site" evidence="11">
    <location>
        <position position="31"/>
    </location>
    <ligand>
        <name>ATP</name>
        <dbReference type="ChEBI" id="CHEBI:30616"/>
    </ligand>
</feature>
<dbReference type="InterPro" id="IPR032828">
    <property type="entry name" value="PolyA_RNA-bd"/>
</dbReference>
<feature type="binding site" evidence="11">
    <location>
        <position position="31"/>
    </location>
    <ligand>
        <name>CTP</name>
        <dbReference type="ChEBI" id="CHEBI:37563"/>
    </ligand>
</feature>
<feature type="binding site" evidence="11">
    <location>
        <position position="158"/>
    </location>
    <ligand>
        <name>ATP</name>
        <dbReference type="ChEBI" id="CHEBI:30616"/>
    </ligand>
</feature>
<organism evidence="15 16">
    <name type="scientific">Gracilibacillus halotolerans</name>
    <dbReference type="NCBI Taxonomy" id="74386"/>
    <lineage>
        <taxon>Bacteria</taxon>
        <taxon>Bacillati</taxon>
        <taxon>Bacillota</taxon>
        <taxon>Bacilli</taxon>
        <taxon>Bacillales</taxon>
        <taxon>Bacillaceae</taxon>
        <taxon>Gracilibacillus</taxon>
    </lineage>
</organism>
<feature type="binding site" evidence="11">
    <location>
        <position position="155"/>
    </location>
    <ligand>
        <name>CTP</name>
        <dbReference type="ChEBI" id="CHEBI:37563"/>
    </ligand>
</feature>
<feature type="domain" description="CCA-adding enzyme C-terminal" evidence="14">
    <location>
        <begin position="255"/>
        <end position="387"/>
    </location>
</feature>
<protein>
    <recommendedName>
        <fullName evidence="11">CCA-adding enzyme</fullName>
        <ecNumber evidence="11">2.7.7.72</ecNumber>
    </recommendedName>
    <alternativeName>
        <fullName evidence="11">CCA tRNA nucleotidyltransferase</fullName>
    </alternativeName>
    <alternativeName>
        <fullName evidence="11">tRNA CCA-pyrophosphorylase</fullName>
    </alternativeName>
    <alternativeName>
        <fullName evidence="11">tRNA adenylyl-/cytidylyl- transferase</fullName>
    </alternativeName>
    <alternativeName>
        <fullName evidence="11">tRNA nucleotidyltransferase</fullName>
    </alternativeName>
    <alternativeName>
        <fullName evidence="11">tRNA-NT</fullName>
    </alternativeName>
</protein>
<evidence type="ECO:0000256" key="5">
    <source>
        <dbReference type="ARBA" id="ARBA00022723"/>
    </source>
</evidence>